<keyword evidence="2" id="KW-1185">Reference proteome</keyword>
<dbReference type="EMBL" id="FSRL01000001">
    <property type="protein sequence ID" value="SIO20186.1"/>
    <property type="molecule type" value="Genomic_DNA"/>
</dbReference>
<name>A0A1N6HKC6_9RHOB</name>
<accession>A0A1N6HKC6</accession>
<sequence length="301" mass="34161">MGRETLRILLDDPSLQRVRAGSFNFFNRLIGIVEKRGWAVEVMGNSLADRDAAVRQGGPTLVHMDAPPHDGALCCRRAYLGAFWRIERSHERWAWPVAKAEFDPMAVDGEAAERFFGNWRNWNFDRGRDVGDDGFVLVPLQGRLQEHRSFQAMSPLEMLDCLLERTDRPVVATLHPRESYSEAELAALAALAERHARLEVAQGVSDMLLRRCSYVATQNSSLAFQGYFLEKAAILFGEIDFHHIAGSLPRDGVEAAFARLEQRPEFARYLHWFLTGDTVNAGQDEFDEQLPARLRTFGWNL</sequence>
<evidence type="ECO:0000313" key="1">
    <source>
        <dbReference type="EMBL" id="SIO20186.1"/>
    </source>
</evidence>
<evidence type="ECO:0000313" key="2">
    <source>
        <dbReference type="Proteomes" id="UP000184932"/>
    </source>
</evidence>
<dbReference type="Proteomes" id="UP000184932">
    <property type="component" value="Unassembled WGS sequence"/>
</dbReference>
<evidence type="ECO:0008006" key="3">
    <source>
        <dbReference type="Google" id="ProtNLM"/>
    </source>
</evidence>
<dbReference type="AlphaFoldDB" id="A0A1N6HKC6"/>
<dbReference type="OrthoDB" id="6713140at2"/>
<organism evidence="1 2">
    <name type="scientific">Vannielia litorea</name>
    <dbReference type="NCBI Taxonomy" id="1217970"/>
    <lineage>
        <taxon>Bacteria</taxon>
        <taxon>Pseudomonadati</taxon>
        <taxon>Pseudomonadota</taxon>
        <taxon>Alphaproteobacteria</taxon>
        <taxon>Rhodobacterales</taxon>
        <taxon>Paracoccaceae</taxon>
        <taxon>Vannielia</taxon>
    </lineage>
</organism>
<dbReference type="STRING" id="1217970.SAMN05444002_3454"/>
<gene>
    <name evidence="1" type="ORF">SAMN05444002_3454</name>
</gene>
<proteinExistence type="predicted"/>
<protein>
    <recommendedName>
        <fullName evidence="3">Capsule polysaccharide biosynthesis protein</fullName>
    </recommendedName>
</protein>
<dbReference type="RefSeq" id="WP_074257356.1">
    <property type="nucleotide sequence ID" value="NZ_FSRL01000001.1"/>
</dbReference>
<reference evidence="2" key="1">
    <citation type="submission" date="2016-11" db="EMBL/GenBank/DDBJ databases">
        <authorList>
            <person name="Varghese N."/>
            <person name="Submissions S."/>
        </authorList>
    </citation>
    <scope>NUCLEOTIDE SEQUENCE [LARGE SCALE GENOMIC DNA]</scope>
    <source>
        <strain evidence="2">DSM 29440</strain>
    </source>
</reference>